<evidence type="ECO:0000256" key="1">
    <source>
        <dbReference type="ARBA" id="ARBA00004173"/>
    </source>
</evidence>
<dbReference type="AlphaFoldDB" id="A0AAD9P0Q0"/>
<evidence type="ECO:0000256" key="2">
    <source>
        <dbReference type="ARBA" id="ARBA00012156"/>
    </source>
</evidence>
<dbReference type="InterPro" id="IPR043129">
    <property type="entry name" value="ATPase_NBD"/>
</dbReference>
<comment type="catalytic activity">
    <reaction evidence="9 10">
        <text>L-threonylcarbamoyladenylate + adenosine(37) in tRNA = N(6)-L-threonylcarbamoyladenosine(37) in tRNA + AMP + H(+)</text>
        <dbReference type="Rhea" id="RHEA:37059"/>
        <dbReference type="Rhea" id="RHEA-COMP:10162"/>
        <dbReference type="Rhea" id="RHEA-COMP:10163"/>
        <dbReference type="ChEBI" id="CHEBI:15378"/>
        <dbReference type="ChEBI" id="CHEBI:73682"/>
        <dbReference type="ChEBI" id="CHEBI:74411"/>
        <dbReference type="ChEBI" id="CHEBI:74418"/>
        <dbReference type="ChEBI" id="CHEBI:456215"/>
        <dbReference type="EC" id="2.3.1.234"/>
    </reaction>
</comment>
<evidence type="ECO:0000256" key="3">
    <source>
        <dbReference type="ARBA" id="ARBA00022679"/>
    </source>
</evidence>
<comment type="cofactor">
    <cofactor evidence="10">
        <name>a divalent metal cation</name>
        <dbReference type="ChEBI" id="CHEBI:60240"/>
    </cofactor>
    <text evidence="10">Binds 1 divalent metal cation per subunit.</text>
</comment>
<feature type="domain" description="Gcp-like" evidence="11">
    <location>
        <begin position="116"/>
        <end position="422"/>
    </location>
</feature>
<protein>
    <recommendedName>
        <fullName evidence="2">N(6)-L-threonylcarbamoyladenine synthase</fullName>
        <ecNumber evidence="2">2.3.1.234</ecNumber>
    </recommendedName>
</protein>
<evidence type="ECO:0000256" key="5">
    <source>
        <dbReference type="ARBA" id="ARBA00022723"/>
    </source>
</evidence>
<evidence type="ECO:0000256" key="9">
    <source>
        <dbReference type="ARBA" id="ARBA00048117"/>
    </source>
</evidence>
<name>A0AAD9P0Q0_RIDPI</name>
<evidence type="ECO:0000259" key="11">
    <source>
        <dbReference type="Pfam" id="PF00814"/>
    </source>
</evidence>
<evidence type="ECO:0000256" key="10">
    <source>
        <dbReference type="HAMAP-Rule" id="MF_03179"/>
    </source>
</evidence>
<keyword evidence="4 10" id="KW-0819">tRNA processing</keyword>
<comment type="subunit">
    <text evidence="10">Homodimer.</text>
</comment>
<keyword evidence="3 10" id="KW-0808">Transferase</keyword>
<evidence type="ECO:0000256" key="7">
    <source>
        <dbReference type="ARBA" id="ARBA00023128"/>
    </source>
</evidence>
<dbReference type="CDD" id="cd24134">
    <property type="entry name" value="ASKHA_NBD_OSGEPL1_QRI7_euk"/>
    <property type="match status" value="1"/>
</dbReference>
<dbReference type="PRINTS" id="PR00789">
    <property type="entry name" value="OSIALOPTASE"/>
</dbReference>
<comment type="caution">
    <text evidence="12">The sequence shown here is derived from an EMBL/GenBank/DDBJ whole genome shotgun (WGS) entry which is preliminary data.</text>
</comment>
<dbReference type="EC" id="2.3.1.234" evidence="2"/>
<dbReference type="SUPFAM" id="SSF53067">
    <property type="entry name" value="Actin-like ATPase domain"/>
    <property type="match status" value="1"/>
</dbReference>
<dbReference type="GO" id="GO:0046872">
    <property type="term" value="F:metal ion binding"/>
    <property type="evidence" value="ECO:0007669"/>
    <property type="project" value="UniProtKB-KW"/>
</dbReference>
<dbReference type="EMBL" id="JAODUO010000220">
    <property type="protein sequence ID" value="KAK2185861.1"/>
    <property type="molecule type" value="Genomic_DNA"/>
</dbReference>
<dbReference type="NCBIfam" id="TIGR03723">
    <property type="entry name" value="T6A_TsaD_YgjD"/>
    <property type="match status" value="1"/>
</dbReference>
<keyword evidence="5 10" id="KW-0479">Metal-binding</keyword>
<dbReference type="GO" id="GO:0061711">
    <property type="term" value="F:tRNA N(6)-L-threonylcarbamoyladenine synthase activity"/>
    <property type="evidence" value="ECO:0007669"/>
    <property type="project" value="UniProtKB-EC"/>
</dbReference>
<evidence type="ECO:0000256" key="4">
    <source>
        <dbReference type="ARBA" id="ARBA00022694"/>
    </source>
</evidence>
<dbReference type="PANTHER" id="PTHR11735:SF6">
    <property type="entry name" value="TRNA N6-ADENOSINE THREONYLCARBAMOYLTRANSFERASE, MITOCHONDRIAL"/>
    <property type="match status" value="1"/>
</dbReference>
<evidence type="ECO:0000313" key="13">
    <source>
        <dbReference type="Proteomes" id="UP001209878"/>
    </source>
</evidence>
<dbReference type="Gene3D" id="3.30.420.40">
    <property type="match status" value="2"/>
</dbReference>
<dbReference type="HAMAP" id="MF_01445">
    <property type="entry name" value="TsaD"/>
    <property type="match status" value="1"/>
</dbReference>
<comment type="function">
    <text evidence="10">Required for the formation of a threonylcarbamoyl group on adenosine at position 37 (t(6)A37) in mitochondrial tRNAs that read codons beginning with adenine. Probably involved in the transfer of the threonylcarbamoyl moiety of threonylcarbamoyl-AMP (TC-AMP) to the N6 group of A37. Involved in mitochondrial genome maintenance.</text>
</comment>
<dbReference type="FunFam" id="3.30.420.40:FF:000083">
    <property type="entry name" value="Probable tRNA N6-adenosine threonylcarbamoyltransferase, mitochondrial"/>
    <property type="match status" value="1"/>
</dbReference>
<organism evidence="12 13">
    <name type="scientific">Ridgeia piscesae</name>
    <name type="common">Tubeworm</name>
    <dbReference type="NCBI Taxonomy" id="27915"/>
    <lineage>
        <taxon>Eukaryota</taxon>
        <taxon>Metazoa</taxon>
        <taxon>Spiralia</taxon>
        <taxon>Lophotrochozoa</taxon>
        <taxon>Annelida</taxon>
        <taxon>Polychaeta</taxon>
        <taxon>Sedentaria</taxon>
        <taxon>Canalipalpata</taxon>
        <taxon>Sabellida</taxon>
        <taxon>Siboglinidae</taxon>
        <taxon>Ridgeia</taxon>
    </lineage>
</organism>
<dbReference type="GO" id="GO:0002949">
    <property type="term" value="P:tRNA threonylcarbamoyladenosine modification"/>
    <property type="evidence" value="ECO:0007669"/>
    <property type="project" value="UniProtKB-UniRule"/>
</dbReference>
<comment type="similarity">
    <text evidence="10">Belongs to the KAE1 / TsaD family.</text>
</comment>
<gene>
    <name evidence="12" type="ORF">NP493_220g00032</name>
</gene>
<dbReference type="InterPro" id="IPR022450">
    <property type="entry name" value="TsaD"/>
</dbReference>
<comment type="subcellular location">
    <subcellularLocation>
        <location evidence="1 10">Mitochondrion</location>
    </subcellularLocation>
</comment>
<keyword evidence="8 10" id="KW-0012">Acyltransferase</keyword>
<dbReference type="InterPro" id="IPR017861">
    <property type="entry name" value="KAE1/TsaD"/>
</dbReference>
<dbReference type="Proteomes" id="UP001209878">
    <property type="component" value="Unassembled WGS sequence"/>
</dbReference>
<dbReference type="GO" id="GO:0005739">
    <property type="term" value="C:mitochondrion"/>
    <property type="evidence" value="ECO:0007669"/>
    <property type="project" value="UniProtKB-SubCell"/>
</dbReference>
<keyword evidence="7 10" id="KW-0496">Mitochondrion</keyword>
<dbReference type="NCBIfam" id="TIGR00329">
    <property type="entry name" value="gcp_kae1"/>
    <property type="match status" value="1"/>
</dbReference>
<keyword evidence="6" id="KW-0809">Transit peptide</keyword>
<evidence type="ECO:0000256" key="8">
    <source>
        <dbReference type="ARBA" id="ARBA00023315"/>
    </source>
</evidence>
<evidence type="ECO:0000256" key="6">
    <source>
        <dbReference type="ARBA" id="ARBA00022946"/>
    </source>
</evidence>
<proteinExistence type="inferred from homology"/>
<keyword evidence="13" id="KW-1185">Reference proteome</keyword>
<dbReference type="PANTHER" id="PTHR11735">
    <property type="entry name" value="TRNA N6-ADENOSINE THREONYLCARBAMOYLTRANSFERASE"/>
    <property type="match status" value="1"/>
</dbReference>
<sequence>MAAPIARCLRHCANKPNFLFARLQCVSYSRSSDTCSPPFNNPIAFGSITVCKRSLVRTCAKYRPMQSGCQTPTTNHMRCLSTSTEATVSGNRKKRVLGIETSCDDTGAAVVDDDGNILGEALHSQIRNHLETGGIIPPIARDLHKEHIDRVVTLALERANLQLQDVDAIATTVKPGLPLSLMVGLDYARTLVKQSGLPFIPIHHMEAHALTARMIEPLEFPFLVLLLSGGHCLLALARDVDDFVLIGKNIDDAPGDAFDKTARRLRLKDIAGFEAVSGGQAIEQLAKGGNPRAFDCTPIMSRHSDCNFSFAGIKTQLATVITKEEQRQNVQDGGVLPNMADICASFQYQVLRHLAKRLQRGLLFCDLKKLLPSRNRTLVLSGGVASNQFLRDGLERMCAHYDCRLVAPPPPLCTDNGIMIAWNGIEKLKRGIGFANPEGMRVEHR</sequence>
<dbReference type="InterPro" id="IPR000905">
    <property type="entry name" value="Gcp-like_dom"/>
</dbReference>
<accession>A0AAD9P0Q0</accession>
<reference evidence="12" key="1">
    <citation type="journal article" date="2023" name="Mol. Biol. Evol.">
        <title>Third-Generation Sequencing Reveals the Adaptive Role of the Epigenome in Three Deep-Sea Polychaetes.</title>
        <authorList>
            <person name="Perez M."/>
            <person name="Aroh O."/>
            <person name="Sun Y."/>
            <person name="Lan Y."/>
            <person name="Juniper S.K."/>
            <person name="Young C.R."/>
            <person name="Angers B."/>
            <person name="Qian P.Y."/>
        </authorList>
    </citation>
    <scope>NUCLEOTIDE SEQUENCE</scope>
    <source>
        <strain evidence="12">R07B-5</strain>
    </source>
</reference>
<dbReference type="Pfam" id="PF00814">
    <property type="entry name" value="TsaD"/>
    <property type="match status" value="1"/>
</dbReference>
<evidence type="ECO:0000313" key="12">
    <source>
        <dbReference type="EMBL" id="KAK2185861.1"/>
    </source>
</evidence>